<protein>
    <submittedName>
        <fullName evidence="3">Enoyl-CoA hydratase/isomerase</fullName>
    </submittedName>
</protein>
<dbReference type="CDD" id="cd06558">
    <property type="entry name" value="crotonase-like"/>
    <property type="match status" value="1"/>
</dbReference>
<keyword evidence="3" id="KW-0413">Isomerase</keyword>
<dbReference type="EMBL" id="FNWJ01000001">
    <property type="protein sequence ID" value="SEH12014.1"/>
    <property type="molecule type" value="Genomic_DNA"/>
</dbReference>
<dbReference type="PANTHER" id="PTHR11941:SF54">
    <property type="entry name" value="ENOYL-COA HYDRATASE, MITOCHONDRIAL"/>
    <property type="match status" value="1"/>
</dbReference>
<dbReference type="PROSITE" id="PS00166">
    <property type="entry name" value="ENOYL_COA_HYDRATASE"/>
    <property type="match status" value="1"/>
</dbReference>
<sequence length="269" mass="29329">MSTTAARQIASGKLLLDEPLEGVVRITIANERRRGALDQEMLDALAEELGQLDARCLIVRGTGSVFSAGYDIGDLDGSDLAEAAERLVAHPFHAAMEALERYPYPVIAQLNGHAIGGGLELALTCDMRVAAAGIKLAMPPGKLGLIYSHTGLRKFLDVCGPAITAELFFTARNFDAERALRVGLINHLVAAEELESFTLDLARDVVACAPLSLRGNKRIIRTLRAHRWHLPAEVEKELVALRESCFASADFHEGIRAFAEKRTPEWRGH</sequence>
<dbReference type="RefSeq" id="WP_093116670.1">
    <property type="nucleotide sequence ID" value="NZ_FNWJ01000001.1"/>
</dbReference>
<dbReference type="Proteomes" id="UP000222056">
    <property type="component" value="Unassembled WGS sequence"/>
</dbReference>
<dbReference type="SUPFAM" id="SSF52096">
    <property type="entry name" value="ClpP/crotonase"/>
    <property type="match status" value="1"/>
</dbReference>
<dbReference type="OrthoDB" id="4608673at2"/>
<dbReference type="Gene3D" id="3.90.226.10">
    <property type="entry name" value="2-enoyl-CoA Hydratase, Chain A, domain 1"/>
    <property type="match status" value="1"/>
</dbReference>
<dbReference type="STRING" id="29539.SAMN02745716_0955"/>
<evidence type="ECO:0000256" key="2">
    <source>
        <dbReference type="RuleBase" id="RU003707"/>
    </source>
</evidence>
<evidence type="ECO:0000256" key="1">
    <source>
        <dbReference type="ARBA" id="ARBA00005254"/>
    </source>
</evidence>
<dbReference type="InterPro" id="IPR029045">
    <property type="entry name" value="ClpP/crotonase-like_dom_sf"/>
</dbReference>
<dbReference type="InterPro" id="IPR018376">
    <property type="entry name" value="Enoyl-CoA_hyd/isom_CS"/>
</dbReference>
<reference evidence="4" key="1">
    <citation type="submission" date="2016-10" db="EMBL/GenBank/DDBJ databases">
        <authorList>
            <person name="Varghese N."/>
            <person name="Submissions S."/>
        </authorList>
    </citation>
    <scope>NUCLEOTIDE SEQUENCE [LARGE SCALE GENOMIC DNA]</scope>
    <source>
        <strain evidence="4">ATCC 35263</strain>
    </source>
</reference>
<dbReference type="GO" id="GO:0006635">
    <property type="term" value="P:fatty acid beta-oxidation"/>
    <property type="evidence" value="ECO:0007669"/>
    <property type="project" value="TreeGrafter"/>
</dbReference>
<accession>A0A1H6FQJ4</accession>
<dbReference type="AlphaFoldDB" id="A0A1H6FQJ4"/>
<keyword evidence="4" id="KW-1185">Reference proteome</keyword>
<proteinExistence type="inferred from homology"/>
<dbReference type="GO" id="GO:0016853">
    <property type="term" value="F:isomerase activity"/>
    <property type="evidence" value="ECO:0007669"/>
    <property type="project" value="UniProtKB-KW"/>
</dbReference>
<evidence type="ECO:0000313" key="4">
    <source>
        <dbReference type="Proteomes" id="UP000222056"/>
    </source>
</evidence>
<dbReference type="InterPro" id="IPR001753">
    <property type="entry name" value="Enoyl-CoA_hydra/iso"/>
</dbReference>
<comment type="similarity">
    <text evidence="1 2">Belongs to the enoyl-CoA hydratase/isomerase family.</text>
</comment>
<organism evidence="3 4">
    <name type="scientific">Thermoleophilum album</name>
    <dbReference type="NCBI Taxonomy" id="29539"/>
    <lineage>
        <taxon>Bacteria</taxon>
        <taxon>Bacillati</taxon>
        <taxon>Actinomycetota</taxon>
        <taxon>Thermoleophilia</taxon>
        <taxon>Thermoleophilales</taxon>
        <taxon>Thermoleophilaceae</taxon>
        <taxon>Thermoleophilum</taxon>
    </lineage>
</organism>
<gene>
    <name evidence="3" type="ORF">SAMN02745716_0955</name>
</gene>
<dbReference type="PANTHER" id="PTHR11941">
    <property type="entry name" value="ENOYL-COA HYDRATASE-RELATED"/>
    <property type="match status" value="1"/>
</dbReference>
<dbReference type="Pfam" id="PF00378">
    <property type="entry name" value="ECH_1"/>
    <property type="match status" value="1"/>
</dbReference>
<evidence type="ECO:0000313" key="3">
    <source>
        <dbReference type="EMBL" id="SEH12014.1"/>
    </source>
</evidence>
<name>A0A1H6FQJ4_THEAL</name>